<proteinExistence type="predicted"/>
<dbReference type="KEGG" id="mdm:103418285"/>
<dbReference type="GO" id="GO:0006511">
    <property type="term" value="P:ubiquitin-dependent protein catabolic process"/>
    <property type="evidence" value="ECO:0007669"/>
    <property type="project" value="TreeGrafter"/>
</dbReference>
<dbReference type="SMART" id="SM00184">
    <property type="entry name" value="RING"/>
    <property type="match status" value="1"/>
</dbReference>
<evidence type="ECO:0000256" key="6">
    <source>
        <dbReference type="ARBA" id="ARBA00022723"/>
    </source>
</evidence>
<dbReference type="Pfam" id="PF13639">
    <property type="entry name" value="zf-RING_2"/>
    <property type="match status" value="1"/>
</dbReference>
<keyword evidence="10" id="KW-1133">Transmembrane helix</keyword>
<dbReference type="EMBL" id="RDQH01000328">
    <property type="protein sequence ID" value="RXI06409.1"/>
    <property type="molecule type" value="Genomic_DNA"/>
</dbReference>
<evidence type="ECO:0000256" key="10">
    <source>
        <dbReference type="ARBA" id="ARBA00022989"/>
    </source>
</evidence>
<dbReference type="AlphaFoldDB" id="A0A498KE00"/>
<keyword evidence="7 12" id="KW-0863">Zinc-finger</keyword>
<evidence type="ECO:0000256" key="3">
    <source>
        <dbReference type="ARBA" id="ARBA00012483"/>
    </source>
</evidence>
<evidence type="ECO:0000313" key="14">
    <source>
        <dbReference type="EMBL" id="RXI06409.1"/>
    </source>
</evidence>
<name>A0A498KE00_MALDO</name>
<dbReference type="PROSITE" id="PS50089">
    <property type="entry name" value="ZF_RING_2"/>
    <property type="match status" value="1"/>
</dbReference>
<evidence type="ECO:0000313" key="15">
    <source>
        <dbReference type="Proteomes" id="UP000290289"/>
    </source>
</evidence>
<evidence type="ECO:0000256" key="2">
    <source>
        <dbReference type="ARBA" id="ARBA00004141"/>
    </source>
</evidence>
<sequence>MVLKRAFALISSFFGPREHPALVKGSPCAREAIESDVGKKVEEEGLLVSQEFSSLRDDEVCCVCLSRLSEGEEDMRVLPCLHEFHKVCVDKWFDACRMTCPLCRFPVGGVDKSQVVELLTEEIMLYFSSFHSSGF</sequence>
<keyword evidence="6" id="KW-0479">Metal-binding</keyword>
<keyword evidence="9" id="KW-0862">Zinc</keyword>
<comment type="catalytic activity">
    <reaction evidence="1">
        <text>S-ubiquitinyl-[E2 ubiquitin-conjugating enzyme]-L-cysteine + [acceptor protein]-L-lysine = [E2 ubiquitin-conjugating enzyme]-L-cysteine + N(6)-ubiquitinyl-[acceptor protein]-L-lysine.</text>
        <dbReference type="EC" id="2.3.2.27"/>
    </reaction>
</comment>
<organism evidence="14 15">
    <name type="scientific">Malus domestica</name>
    <name type="common">Apple</name>
    <name type="synonym">Pyrus malus</name>
    <dbReference type="NCBI Taxonomy" id="3750"/>
    <lineage>
        <taxon>Eukaryota</taxon>
        <taxon>Viridiplantae</taxon>
        <taxon>Streptophyta</taxon>
        <taxon>Embryophyta</taxon>
        <taxon>Tracheophyta</taxon>
        <taxon>Spermatophyta</taxon>
        <taxon>Magnoliopsida</taxon>
        <taxon>eudicotyledons</taxon>
        <taxon>Gunneridae</taxon>
        <taxon>Pentapetalae</taxon>
        <taxon>rosids</taxon>
        <taxon>fabids</taxon>
        <taxon>Rosales</taxon>
        <taxon>Rosaceae</taxon>
        <taxon>Amygdaloideae</taxon>
        <taxon>Maleae</taxon>
        <taxon>Malus</taxon>
    </lineage>
</organism>
<reference evidence="14 15" key="1">
    <citation type="submission" date="2018-10" db="EMBL/GenBank/DDBJ databases">
        <title>A high-quality apple genome assembly.</title>
        <authorList>
            <person name="Hu J."/>
        </authorList>
    </citation>
    <scope>NUCLEOTIDE SEQUENCE [LARGE SCALE GENOMIC DNA]</scope>
    <source>
        <strain evidence="15">cv. HFTH1</strain>
        <tissue evidence="14">Young leaf</tissue>
    </source>
</reference>
<dbReference type="EC" id="2.3.2.27" evidence="3"/>
<evidence type="ECO:0000256" key="7">
    <source>
        <dbReference type="ARBA" id="ARBA00022771"/>
    </source>
</evidence>
<dbReference type="InterPro" id="IPR013083">
    <property type="entry name" value="Znf_RING/FYVE/PHD"/>
</dbReference>
<protein>
    <recommendedName>
        <fullName evidence="3">RING-type E3 ubiquitin transferase</fullName>
        <ecNumber evidence="3">2.3.2.27</ecNumber>
    </recommendedName>
</protein>
<evidence type="ECO:0000259" key="13">
    <source>
        <dbReference type="PROSITE" id="PS50089"/>
    </source>
</evidence>
<gene>
    <name evidence="14" type="ORF">DVH24_018451</name>
</gene>
<evidence type="ECO:0000256" key="5">
    <source>
        <dbReference type="ARBA" id="ARBA00022692"/>
    </source>
</evidence>
<dbReference type="PANTHER" id="PTHR45977">
    <property type="entry name" value="TARGET OF ERK KINASE MPK-1"/>
    <property type="match status" value="1"/>
</dbReference>
<evidence type="ECO:0000256" key="12">
    <source>
        <dbReference type="PROSITE-ProRule" id="PRU00175"/>
    </source>
</evidence>
<dbReference type="Proteomes" id="UP000290289">
    <property type="component" value="Chromosome 2"/>
</dbReference>
<dbReference type="GO" id="GO:0016020">
    <property type="term" value="C:membrane"/>
    <property type="evidence" value="ECO:0007669"/>
    <property type="project" value="UniProtKB-SubCell"/>
</dbReference>
<keyword evidence="11" id="KW-0472">Membrane</keyword>
<dbReference type="PANTHER" id="PTHR45977:SF13">
    <property type="entry name" value="GB|AAF27103.1"/>
    <property type="match status" value="1"/>
</dbReference>
<evidence type="ECO:0000256" key="4">
    <source>
        <dbReference type="ARBA" id="ARBA00022679"/>
    </source>
</evidence>
<keyword evidence="4" id="KW-0808">Transferase</keyword>
<evidence type="ECO:0000256" key="1">
    <source>
        <dbReference type="ARBA" id="ARBA00000900"/>
    </source>
</evidence>
<dbReference type="InterPro" id="IPR001841">
    <property type="entry name" value="Znf_RING"/>
</dbReference>
<dbReference type="GO" id="GO:0000325">
    <property type="term" value="C:plant-type vacuole"/>
    <property type="evidence" value="ECO:0007669"/>
    <property type="project" value="TreeGrafter"/>
</dbReference>
<comment type="caution">
    <text evidence="14">The sequence shown here is derived from an EMBL/GenBank/DDBJ whole genome shotgun (WGS) entry which is preliminary data.</text>
</comment>
<dbReference type="OrthoDB" id="8062037at2759"/>
<dbReference type="GO" id="GO:0016567">
    <property type="term" value="P:protein ubiquitination"/>
    <property type="evidence" value="ECO:0007669"/>
    <property type="project" value="TreeGrafter"/>
</dbReference>
<dbReference type="SUPFAM" id="SSF57850">
    <property type="entry name" value="RING/U-box"/>
    <property type="match status" value="1"/>
</dbReference>
<feature type="domain" description="RING-type" evidence="13">
    <location>
        <begin position="61"/>
        <end position="104"/>
    </location>
</feature>
<evidence type="ECO:0000256" key="11">
    <source>
        <dbReference type="ARBA" id="ARBA00023136"/>
    </source>
</evidence>
<accession>A0A498KE00</accession>
<evidence type="ECO:0000256" key="9">
    <source>
        <dbReference type="ARBA" id="ARBA00022833"/>
    </source>
</evidence>
<dbReference type="GO" id="GO:0061630">
    <property type="term" value="F:ubiquitin protein ligase activity"/>
    <property type="evidence" value="ECO:0007669"/>
    <property type="project" value="UniProtKB-EC"/>
</dbReference>
<dbReference type="GO" id="GO:0008270">
    <property type="term" value="F:zinc ion binding"/>
    <property type="evidence" value="ECO:0007669"/>
    <property type="project" value="UniProtKB-KW"/>
</dbReference>
<dbReference type="Gramene" id="mRNA:MD02G0107200">
    <property type="protein sequence ID" value="CDS:MD02G0107200.1"/>
    <property type="gene ID" value="MD02G0107200"/>
</dbReference>
<keyword evidence="15" id="KW-1185">Reference proteome</keyword>
<dbReference type="Gene3D" id="3.30.40.10">
    <property type="entry name" value="Zinc/RING finger domain, C3HC4 (zinc finger)"/>
    <property type="match status" value="1"/>
</dbReference>
<comment type="subcellular location">
    <subcellularLocation>
        <location evidence="2">Membrane</location>
        <topology evidence="2">Multi-pass membrane protein</topology>
    </subcellularLocation>
</comment>
<keyword evidence="8" id="KW-0833">Ubl conjugation pathway</keyword>
<keyword evidence="5" id="KW-0812">Transmembrane</keyword>
<evidence type="ECO:0000256" key="8">
    <source>
        <dbReference type="ARBA" id="ARBA00022786"/>
    </source>
</evidence>